<protein>
    <submittedName>
        <fullName evidence="2">NmrA family NAD(P)-binding protein</fullName>
    </submittedName>
</protein>
<name>A0ABT5F1J1_9BACT</name>
<sequence length="287" mass="29691">MFFVVAGVTGNVGSVVAAELLAKGQKVKVLVRDAAKGAEWSKKGAEVAVVALGDKDALAAALAGARGFFVLLPPNFAAPDFYAYQRETADGIAAAVKASGVPHVVLLSSVGADLPDGTGPIKGLHYLENALRVTGTTLTAIRAGYFQENVANSLAPARNAGIFPNFTPSADYPLPQIATKDIGALAASSLLEDGQKNENIDLHGPAYSVRQVAEKLGAALGKTLQVVDIPQDAHVSTLVQGGASQHHAEIFAEMYRGFASGAIAPRGDRLVEGKTPIDEVIQALARS</sequence>
<evidence type="ECO:0000313" key="2">
    <source>
        <dbReference type="EMBL" id="MDC0747953.1"/>
    </source>
</evidence>
<dbReference type="InterPro" id="IPR008030">
    <property type="entry name" value="NmrA-like"/>
</dbReference>
<keyword evidence="3" id="KW-1185">Reference proteome</keyword>
<dbReference type="PANTHER" id="PTHR43162">
    <property type="match status" value="1"/>
</dbReference>
<gene>
    <name evidence="2" type="ORF">POL67_41870</name>
</gene>
<dbReference type="InterPro" id="IPR051604">
    <property type="entry name" value="Ergot_Alk_Oxidoreductase"/>
</dbReference>
<feature type="domain" description="NmrA-like" evidence="1">
    <location>
        <begin position="4"/>
        <end position="259"/>
    </location>
</feature>
<dbReference type="SUPFAM" id="SSF51735">
    <property type="entry name" value="NAD(P)-binding Rossmann-fold domains"/>
    <property type="match status" value="1"/>
</dbReference>
<dbReference type="InterPro" id="IPR036291">
    <property type="entry name" value="NAD(P)-bd_dom_sf"/>
</dbReference>
<evidence type="ECO:0000313" key="3">
    <source>
        <dbReference type="Proteomes" id="UP001221411"/>
    </source>
</evidence>
<proteinExistence type="predicted"/>
<evidence type="ECO:0000259" key="1">
    <source>
        <dbReference type="Pfam" id="PF05368"/>
    </source>
</evidence>
<dbReference type="Gene3D" id="3.40.50.720">
    <property type="entry name" value="NAD(P)-binding Rossmann-like Domain"/>
    <property type="match status" value="1"/>
</dbReference>
<accession>A0ABT5F1J1</accession>
<dbReference type="Gene3D" id="3.90.25.10">
    <property type="entry name" value="UDP-galactose 4-epimerase, domain 1"/>
    <property type="match status" value="1"/>
</dbReference>
<reference evidence="2 3" key="1">
    <citation type="submission" date="2022-11" db="EMBL/GenBank/DDBJ databases">
        <title>Minimal conservation of predation-associated metabolite biosynthetic gene clusters underscores biosynthetic potential of Myxococcota including descriptions for ten novel species: Archangium lansinium sp. nov., Myxococcus landrumus sp. nov., Nannocystis bai.</title>
        <authorList>
            <person name="Ahearne A."/>
            <person name="Stevens C."/>
            <person name="Dowd S."/>
        </authorList>
    </citation>
    <scope>NUCLEOTIDE SEQUENCE [LARGE SCALE GENOMIC DNA]</scope>
    <source>
        <strain evidence="2 3">RJM3</strain>
    </source>
</reference>
<dbReference type="EMBL" id="JAQNDO010000001">
    <property type="protein sequence ID" value="MDC0747953.1"/>
    <property type="molecule type" value="Genomic_DNA"/>
</dbReference>
<dbReference type="PANTHER" id="PTHR43162:SF1">
    <property type="entry name" value="PRESTALK A DIFFERENTIATION PROTEIN A"/>
    <property type="match status" value="1"/>
</dbReference>
<dbReference type="Pfam" id="PF05368">
    <property type="entry name" value="NmrA"/>
    <property type="match status" value="1"/>
</dbReference>
<organism evidence="2 3">
    <name type="scientific">Polyangium mundeleinium</name>
    <dbReference type="NCBI Taxonomy" id="2995306"/>
    <lineage>
        <taxon>Bacteria</taxon>
        <taxon>Pseudomonadati</taxon>
        <taxon>Myxococcota</taxon>
        <taxon>Polyangia</taxon>
        <taxon>Polyangiales</taxon>
        <taxon>Polyangiaceae</taxon>
        <taxon>Polyangium</taxon>
    </lineage>
</organism>
<dbReference type="Proteomes" id="UP001221411">
    <property type="component" value="Unassembled WGS sequence"/>
</dbReference>
<comment type="caution">
    <text evidence="2">The sequence shown here is derived from an EMBL/GenBank/DDBJ whole genome shotgun (WGS) entry which is preliminary data.</text>
</comment>
<dbReference type="RefSeq" id="WP_271926688.1">
    <property type="nucleotide sequence ID" value="NZ_JAQNDO010000001.1"/>
</dbReference>